<protein>
    <recommendedName>
        <fullName evidence="5">BZIP domain-containing protein</fullName>
    </recommendedName>
</protein>
<name>A0A317XPG7_9BASI</name>
<dbReference type="InParanoid" id="A0A317XPG7"/>
<feature type="region of interest" description="Disordered" evidence="2">
    <location>
        <begin position="406"/>
        <end position="426"/>
    </location>
</feature>
<proteinExistence type="predicted"/>
<evidence type="ECO:0000313" key="3">
    <source>
        <dbReference type="EMBL" id="PWZ00002.1"/>
    </source>
</evidence>
<feature type="region of interest" description="Disordered" evidence="2">
    <location>
        <begin position="216"/>
        <end position="296"/>
    </location>
</feature>
<dbReference type="EMBL" id="KZ819193">
    <property type="protein sequence ID" value="PWZ00002.1"/>
    <property type="molecule type" value="Genomic_DNA"/>
</dbReference>
<dbReference type="OrthoDB" id="674948at2759"/>
<keyword evidence="4" id="KW-1185">Reference proteome</keyword>
<sequence length="769" mass="80624">MAQISHPDSHHGFGAFVNVGSPFASSPQEQRIRTFSKASVSSQESFWLSSDSAQSVNSDHLPGDFAAVSSGSPVAGSTSSFPAWNATIPSSFAPQYSSGSLPAHQQAGFYHTLSEQPNPLIQTGGAMWRTASVGSALSHSVDALALADPMKMGPSNLMPMQVPVVKSEPELDFSLAAQQQLGSFRGFPVAQPMVSSMSLPGFAAPSMERHFRLSDADSMTSISSPGAASDMTSPSASSKRGSKRKSQGDVSSFDPDSPIDASPASKTTKKGSKPAGQRRPPPSASQVTESGKPFPVIDTSAKHSSLFIAPDTSGLTKREARLVKNRAAAFLSRQRKREQFEEMEVKCKGISMLVWKMWELIAGPDAPLESIEATTLPALLANEDPMARACLEEVISKKGASIAPTADIVPGSEGSPAPQQSLSTQSAAHVLANADATAESTASISALQKDLENARNEVERLRSDIASSMEREKLLYSELTALRMNPSDQASVLEAMPAAHAGESSTWISSAHTSSQDPGKLFEQVPLPFRGAKGAELPLFVPDSPMSKYTLCGLASPANFGFGSNLEPADATFDLAKTPTLSMFSEQALRTRQMSSQAAHDGRTSGLGLDYRCPCSSAPSIPSSPSTASSFSTSDAPAFKGLPIVLRQNADRKPSTAAMIFVLVGLGLMCSSMTAGTEDVSSAGLGITKSKSMPTGGLPASARAGKIARRASATIKTESELNVPALGSGRPSSHLLQDELSLDLALESSAAVQSEADEDNKSSLRPISQ</sequence>
<reference evidence="3 4" key="1">
    <citation type="journal article" date="2018" name="Mol. Biol. Evol.">
        <title>Broad Genomic Sampling Reveals a Smut Pathogenic Ancestry of the Fungal Clade Ustilaginomycotina.</title>
        <authorList>
            <person name="Kijpornyongpan T."/>
            <person name="Mondo S.J."/>
            <person name="Barry K."/>
            <person name="Sandor L."/>
            <person name="Lee J."/>
            <person name="Lipzen A."/>
            <person name="Pangilinan J."/>
            <person name="LaButti K."/>
            <person name="Hainaut M."/>
            <person name="Henrissat B."/>
            <person name="Grigoriev I.V."/>
            <person name="Spatafora J.W."/>
            <person name="Aime M.C."/>
        </authorList>
    </citation>
    <scope>NUCLEOTIDE SEQUENCE [LARGE SCALE GENOMIC DNA]</scope>
    <source>
        <strain evidence="3 4">MCA 3645</strain>
    </source>
</reference>
<evidence type="ECO:0000256" key="1">
    <source>
        <dbReference type="SAM" id="Coils"/>
    </source>
</evidence>
<accession>A0A317XPG7</accession>
<dbReference type="Proteomes" id="UP000246740">
    <property type="component" value="Unassembled WGS sequence"/>
</dbReference>
<feature type="compositionally biased region" description="Polar residues" evidence="2">
    <location>
        <begin position="217"/>
        <end position="232"/>
    </location>
</feature>
<evidence type="ECO:0000313" key="4">
    <source>
        <dbReference type="Proteomes" id="UP000246740"/>
    </source>
</evidence>
<dbReference type="GO" id="GO:0003700">
    <property type="term" value="F:DNA-binding transcription factor activity"/>
    <property type="evidence" value="ECO:0007669"/>
    <property type="project" value="InterPro"/>
</dbReference>
<feature type="compositionally biased region" description="Polar residues" evidence="2">
    <location>
        <begin position="417"/>
        <end position="426"/>
    </location>
</feature>
<dbReference type="CDD" id="cd14812">
    <property type="entry name" value="bZIP_u3"/>
    <property type="match status" value="1"/>
</dbReference>
<gene>
    <name evidence="3" type="ORF">BCV70DRAFT_103892</name>
</gene>
<evidence type="ECO:0000256" key="2">
    <source>
        <dbReference type="SAM" id="MobiDB-lite"/>
    </source>
</evidence>
<dbReference type="STRING" id="1882483.A0A317XPG7"/>
<dbReference type="SUPFAM" id="SSF57959">
    <property type="entry name" value="Leucine zipper domain"/>
    <property type="match status" value="1"/>
</dbReference>
<evidence type="ECO:0008006" key="5">
    <source>
        <dbReference type="Google" id="ProtNLM"/>
    </source>
</evidence>
<dbReference type="InterPro" id="IPR046347">
    <property type="entry name" value="bZIP_sf"/>
</dbReference>
<dbReference type="Gene3D" id="1.20.5.170">
    <property type="match status" value="1"/>
</dbReference>
<feature type="coiled-coil region" evidence="1">
    <location>
        <begin position="437"/>
        <end position="471"/>
    </location>
</feature>
<organism evidence="3 4">
    <name type="scientific">Testicularia cyperi</name>
    <dbReference type="NCBI Taxonomy" id="1882483"/>
    <lineage>
        <taxon>Eukaryota</taxon>
        <taxon>Fungi</taxon>
        <taxon>Dikarya</taxon>
        <taxon>Basidiomycota</taxon>
        <taxon>Ustilaginomycotina</taxon>
        <taxon>Ustilaginomycetes</taxon>
        <taxon>Ustilaginales</taxon>
        <taxon>Anthracoideaceae</taxon>
        <taxon>Testicularia</taxon>
    </lineage>
</organism>
<dbReference type="AlphaFoldDB" id="A0A317XPG7"/>
<keyword evidence="1" id="KW-0175">Coiled coil</keyword>